<evidence type="ECO:0000256" key="6">
    <source>
        <dbReference type="SAM" id="Phobius"/>
    </source>
</evidence>
<keyword evidence="9" id="KW-1185">Reference proteome</keyword>
<evidence type="ECO:0000256" key="3">
    <source>
        <dbReference type="ARBA" id="ARBA00022679"/>
    </source>
</evidence>
<organism evidence="8 9">
    <name type="scientific">Exobacillus caeni</name>
    <dbReference type="NCBI Taxonomy" id="2574798"/>
    <lineage>
        <taxon>Bacteria</taxon>
        <taxon>Bacillati</taxon>
        <taxon>Bacillota</taxon>
        <taxon>Bacilli</taxon>
        <taxon>Bacillales</taxon>
        <taxon>Guptibacillaceae</taxon>
        <taxon>Exobacillus</taxon>
    </lineage>
</organism>
<dbReference type="Gene3D" id="3.30.565.10">
    <property type="entry name" value="Histidine kinase-like ATPase, C-terminal domain"/>
    <property type="match status" value="1"/>
</dbReference>
<dbReference type="EC" id="2.7.13.3" evidence="2"/>
<dbReference type="Pfam" id="PF02518">
    <property type="entry name" value="HATPase_c"/>
    <property type="match status" value="1"/>
</dbReference>
<feature type="transmembrane region" description="Helical" evidence="6">
    <location>
        <begin position="129"/>
        <end position="151"/>
    </location>
</feature>
<gene>
    <name evidence="8" type="ORF">FCL54_16910</name>
</gene>
<feature type="transmembrane region" description="Helical" evidence="6">
    <location>
        <begin position="26"/>
        <end position="43"/>
    </location>
</feature>
<dbReference type="InterPro" id="IPR003018">
    <property type="entry name" value="GAF"/>
</dbReference>
<feature type="domain" description="Histidine kinase/HSP90-like ATPase" evidence="7">
    <location>
        <begin position="490"/>
        <end position="588"/>
    </location>
</feature>
<sequence>MLLITLAGWTSVIGNVSLLEVKADPLILSLMVLFLGIAEYYPMPVWKGFTSISFPLVYTIYLVFGVPVTLVVYSLVVVIVNLLNRRPLRIILFNPAQLALSFFLAVNFTDLAVKLASLDDGTMVSLFTHMGVTLLAFYVINNFLVDMILTLRPQPYPLKSWKQKSMVELRSVIISFVYLSLLIILGSQNRGIVDVFSFFFFFSPLIGLSLLTSIIVRLQKEKNRLKALFSITTELNRMVLSNEWIENLRDHFTEIIDFESGILWTCENGSWERILEDGGFISAEKLSEKEMEQFATIKKPLVISNRKKEKGVADRCFKESLRALIYAPLVIEEKTVGMLVVGRSRTKSFTEEDIQSIVTLANQLAVVLKTKSLLVEQEKRLLLEERNRIARDIHDGVAQSLAGAVMKLETARRKYEMHPDLAMELVNDSMEKLRGSLREVRESIYALRPYPTEKIGLKQSLIKTIKTVQAEHDLNIVFEERGEPIPLSSMVQKVMFDTFKESIQNIIKHSGASNVHILISYQTEHVLLRVKDDGIGFSLFDAMLKARNEPHFGILTMNEEAEKVEATLQIDSKPGEGTEVTLTVPKLEEGGEIHHDQSVVSG</sequence>
<evidence type="ECO:0000256" key="2">
    <source>
        <dbReference type="ARBA" id="ARBA00012438"/>
    </source>
</evidence>
<dbReference type="Proteomes" id="UP000308230">
    <property type="component" value="Unassembled WGS sequence"/>
</dbReference>
<dbReference type="SMART" id="SM00387">
    <property type="entry name" value="HATPase_c"/>
    <property type="match status" value="1"/>
</dbReference>
<proteinExistence type="predicted"/>
<dbReference type="EMBL" id="SWLG01000013">
    <property type="protein sequence ID" value="TLS36139.1"/>
    <property type="molecule type" value="Genomic_DNA"/>
</dbReference>
<keyword evidence="6" id="KW-0472">Membrane</keyword>
<dbReference type="GO" id="GO:0016020">
    <property type="term" value="C:membrane"/>
    <property type="evidence" value="ECO:0007669"/>
    <property type="project" value="InterPro"/>
</dbReference>
<evidence type="ECO:0000256" key="4">
    <source>
        <dbReference type="ARBA" id="ARBA00022777"/>
    </source>
</evidence>
<dbReference type="PANTHER" id="PTHR24421">
    <property type="entry name" value="NITRATE/NITRITE SENSOR PROTEIN NARX-RELATED"/>
    <property type="match status" value="1"/>
</dbReference>
<dbReference type="AlphaFoldDB" id="A0A5R9F0B8"/>
<dbReference type="InterPro" id="IPR029016">
    <property type="entry name" value="GAF-like_dom_sf"/>
</dbReference>
<keyword evidence="6" id="KW-1133">Transmembrane helix</keyword>
<dbReference type="PANTHER" id="PTHR24421:SF62">
    <property type="entry name" value="SENSORY TRANSDUCTION HISTIDINE KINASE"/>
    <property type="match status" value="1"/>
</dbReference>
<keyword evidence="6" id="KW-0812">Transmembrane</keyword>
<dbReference type="GO" id="GO:0046983">
    <property type="term" value="F:protein dimerization activity"/>
    <property type="evidence" value="ECO:0007669"/>
    <property type="project" value="InterPro"/>
</dbReference>
<dbReference type="InterPro" id="IPR050482">
    <property type="entry name" value="Sensor_HK_TwoCompSys"/>
</dbReference>
<keyword evidence="4" id="KW-0418">Kinase</keyword>
<dbReference type="InterPro" id="IPR036890">
    <property type="entry name" value="HATPase_C_sf"/>
</dbReference>
<keyword evidence="5" id="KW-0902">Two-component regulatory system</keyword>
<comment type="catalytic activity">
    <reaction evidence="1">
        <text>ATP + protein L-histidine = ADP + protein N-phospho-L-histidine.</text>
        <dbReference type="EC" id="2.7.13.3"/>
    </reaction>
</comment>
<protein>
    <recommendedName>
        <fullName evidence="2">histidine kinase</fullName>
        <ecNumber evidence="2">2.7.13.3</ecNumber>
    </recommendedName>
</protein>
<name>A0A5R9F0B8_9BACL</name>
<dbReference type="GO" id="GO:0000155">
    <property type="term" value="F:phosphorelay sensor kinase activity"/>
    <property type="evidence" value="ECO:0007669"/>
    <property type="project" value="InterPro"/>
</dbReference>
<dbReference type="Pfam" id="PF01590">
    <property type="entry name" value="GAF"/>
    <property type="match status" value="1"/>
</dbReference>
<dbReference type="CDD" id="cd16917">
    <property type="entry name" value="HATPase_UhpB-NarQ-NarX-like"/>
    <property type="match status" value="1"/>
</dbReference>
<evidence type="ECO:0000256" key="5">
    <source>
        <dbReference type="ARBA" id="ARBA00023012"/>
    </source>
</evidence>
<dbReference type="Gene3D" id="3.30.450.40">
    <property type="match status" value="1"/>
</dbReference>
<evidence type="ECO:0000259" key="7">
    <source>
        <dbReference type="SMART" id="SM00387"/>
    </source>
</evidence>
<dbReference type="OrthoDB" id="9781904at2"/>
<feature type="transmembrane region" description="Helical" evidence="6">
    <location>
        <begin position="172"/>
        <end position="189"/>
    </location>
</feature>
<feature type="transmembrane region" description="Helical" evidence="6">
    <location>
        <begin position="195"/>
        <end position="216"/>
    </location>
</feature>
<evidence type="ECO:0000313" key="8">
    <source>
        <dbReference type="EMBL" id="TLS36139.1"/>
    </source>
</evidence>
<accession>A0A5R9F0B8</accession>
<comment type="caution">
    <text evidence="8">The sequence shown here is derived from an EMBL/GenBank/DDBJ whole genome shotgun (WGS) entry which is preliminary data.</text>
</comment>
<reference evidence="8 9" key="1">
    <citation type="submission" date="2019-04" db="EMBL/GenBank/DDBJ databases">
        <title>Bacillus caeni sp. nov., a bacterium isolated from mangrove sediment.</title>
        <authorList>
            <person name="Huang H."/>
            <person name="Mo K."/>
            <person name="Hu Y."/>
        </authorList>
    </citation>
    <scope>NUCLEOTIDE SEQUENCE [LARGE SCALE GENOMIC DNA]</scope>
    <source>
        <strain evidence="8 9">HB172195</strain>
    </source>
</reference>
<dbReference type="Gene3D" id="1.20.5.1930">
    <property type="match status" value="1"/>
</dbReference>
<dbReference type="Pfam" id="PF07730">
    <property type="entry name" value="HisKA_3"/>
    <property type="match status" value="1"/>
</dbReference>
<dbReference type="InterPro" id="IPR003594">
    <property type="entry name" value="HATPase_dom"/>
</dbReference>
<dbReference type="InterPro" id="IPR011712">
    <property type="entry name" value="Sig_transdc_His_kin_sub3_dim/P"/>
</dbReference>
<evidence type="ECO:0000256" key="1">
    <source>
        <dbReference type="ARBA" id="ARBA00000085"/>
    </source>
</evidence>
<dbReference type="SUPFAM" id="SSF55874">
    <property type="entry name" value="ATPase domain of HSP90 chaperone/DNA topoisomerase II/histidine kinase"/>
    <property type="match status" value="1"/>
</dbReference>
<dbReference type="SUPFAM" id="SSF55781">
    <property type="entry name" value="GAF domain-like"/>
    <property type="match status" value="1"/>
</dbReference>
<evidence type="ECO:0000313" key="9">
    <source>
        <dbReference type="Proteomes" id="UP000308230"/>
    </source>
</evidence>
<keyword evidence="3" id="KW-0808">Transferase</keyword>
<feature type="transmembrane region" description="Helical" evidence="6">
    <location>
        <begin position="55"/>
        <end position="83"/>
    </location>
</feature>
<feature type="transmembrane region" description="Helical" evidence="6">
    <location>
        <begin position="90"/>
        <end position="109"/>
    </location>
</feature>